<reference evidence="2" key="1">
    <citation type="submission" date="2016-10" db="EMBL/GenBank/DDBJ databases">
        <title>CRISPR-Cas defence system in Roseofilum reptotaenium: evidence of a bacteriophage-cyanobacterium arms race in the coral black band disease.</title>
        <authorList>
            <person name="Buerger P."/>
            <person name="Wood-Charlson E.M."/>
            <person name="Weynberg K.D."/>
            <person name="Willis B."/>
            <person name="Van Oppen M.J."/>
        </authorList>
    </citation>
    <scope>NUCLEOTIDE SEQUENCE [LARGE SCALE GENOMIC DNA]</scope>
    <source>
        <strain evidence="2">AO1-A</strain>
    </source>
</reference>
<dbReference type="Proteomes" id="UP000183940">
    <property type="component" value="Unassembled WGS sequence"/>
</dbReference>
<dbReference type="STRING" id="1925591.BI308_08335"/>
<sequence length="80" mass="9139">MESQYENFFINPEKLAKNRQREVLENLGTTLVDPHIQQLTSIPSHTPPIPAHPVVGFGCASGWLLVTFIYCWMKRKIDGK</sequence>
<dbReference type="AlphaFoldDB" id="A0A1L9QTG5"/>
<feature type="transmembrane region" description="Helical" evidence="1">
    <location>
        <begin position="54"/>
        <end position="73"/>
    </location>
</feature>
<name>A0A1L9QTG5_9CYAN</name>
<proteinExistence type="predicted"/>
<keyword evidence="1" id="KW-0472">Membrane</keyword>
<evidence type="ECO:0000313" key="2">
    <source>
        <dbReference type="EMBL" id="OJJ25958.1"/>
    </source>
</evidence>
<protein>
    <submittedName>
        <fullName evidence="2">Uncharacterized protein</fullName>
    </submittedName>
</protein>
<evidence type="ECO:0000313" key="3">
    <source>
        <dbReference type="Proteomes" id="UP000183940"/>
    </source>
</evidence>
<gene>
    <name evidence="2" type="ORF">BI308_08335</name>
</gene>
<comment type="caution">
    <text evidence="2">The sequence shown here is derived from an EMBL/GenBank/DDBJ whole genome shotgun (WGS) entry which is preliminary data.</text>
</comment>
<keyword evidence="1" id="KW-1133">Transmembrane helix</keyword>
<keyword evidence="1" id="KW-0812">Transmembrane</keyword>
<dbReference type="EMBL" id="MLAW01000011">
    <property type="protein sequence ID" value="OJJ25958.1"/>
    <property type="molecule type" value="Genomic_DNA"/>
</dbReference>
<evidence type="ECO:0000256" key="1">
    <source>
        <dbReference type="SAM" id="Phobius"/>
    </source>
</evidence>
<accession>A0A1L9QTG5</accession>
<organism evidence="2 3">
    <name type="scientific">Roseofilum reptotaenium AO1-A</name>
    <dbReference type="NCBI Taxonomy" id="1925591"/>
    <lineage>
        <taxon>Bacteria</taxon>
        <taxon>Bacillati</taxon>
        <taxon>Cyanobacteriota</taxon>
        <taxon>Cyanophyceae</taxon>
        <taxon>Desertifilales</taxon>
        <taxon>Desertifilaceae</taxon>
        <taxon>Roseofilum</taxon>
    </lineage>
</organism>
<keyword evidence="3" id="KW-1185">Reference proteome</keyword>